<evidence type="ECO:0000259" key="5">
    <source>
        <dbReference type="Pfam" id="PF00413"/>
    </source>
</evidence>
<evidence type="ECO:0000256" key="1">
    <source>
        <dbReference type="ARBA" id="ARBA00022670"/>
    </source>
</evidence>
<evidence type="ECO:0000256" key="4">
    <source>
        <dbReference type="ARBA" id="ARBA00022833"/>
    </source>
</evidence>
<evidence type="ECO:0000313" key="6">
    <source>
        <dbReference type="EMBL" id="RKS75395.1"/>
    </source>
</evidence>
<dbReference type="GO" id="GO:0006508">
    <property type="term" value="P:proteolysis"/>
    <property type="evidence" value="ECO:0007669"/>
    <property type="project" value="UniProtKB-KW"/>
</dbReference>
<dbReference type="Pfam" id="PF00413">
    <property type="entry name" value="Peptidase_M10"/>
    <property type="match status" value="1"/>
</dbReference>
<dbReference type="InterPro" id="IPR001818">
    <property type="entry name" value="Pept_M10_metallopeptidase"/>
</dbReference>
<evidence type="ECO:0000256" key="3">
    <source>
        <dbReference type="ARBA" id="ARBA00022801"/>
    </source>
</evidence>
<dbReference type="GO" id="GO:0031012">
    <property type="term" value="C:extracellular matrix"/>
    <property type="evidence" value="ECO:0007669"/>
    <property type="project" value="InterPro"/>
</dbReference>
<protein>
    <submittedName>
        <fullName evidence="6">Matrixin</fullName>
    </submittedName>
</protein>
<keyword evidence="1" id="KW-0645">Protease</keyword>
<dbReference type="Proteomes" id="UP000281955">
    <property type="component" value="Unassembled WGS sequence"/>
</dbReference>
<reference evidence="6 7" key="1">
    <citation type="submission" date="2018-10" db="EMBL/GenBank/DDBJ databases">
        <title>Genomic Encyclopedia of Archaeal and Bacterial Type Strains, Phase II (KMG-II): from individual species to whole genera.</title>
        <authorList>
            <person name="Goeker M."/>
        </authorList>
    </citation>
    <scope>NUCLEOTIDE SEQUENCE [LARGE SCALE GENOMIC DNA]</scope>
    <source>
        <strain evidence="6 7">RP-AC37</strain>
    </source>
</reference>
<organism evidence="6 7">
    <name type="scientific">Motilibacter peucedani</name>
    <dbReference type="NCBI Taxonomy" id="598650"/>
    <lineage>
        <taxon>Bacteria</taxon>
        <taxon>Bacillati</taxon>
        <taxon>Actinomycetota</taxon>
        <taxon>Actinomycetes</taxon>
        <taxon>Motilibacterales</taxon>
        <taxon>Motilibacteraceae</taxon>
        <taxon>Motilibacter</taxon>
    </lineage>
</organism>
<evidence type="ECO:0000256" key="2">
    <source>
        <dbReference type="ARBA" id="ARBA00022723"/>
    </source>
</evidence>
<feature type="domain" description="Peptidase M10 metallopeptidase" evidence="5">
    <location>
        <begin position="259"/>
        <end position="292"/>
    </location>
</feature>
<evidence type="ECO:0000313" key="7">
    <source>
        <dbReference type="Proteomes" id="UP000281955"/>
    </source>
</evidence>
<dbReference type="GO" id="GO:0008270">
    <property type="term" value="F:zinc ion binding"/>
    <property type="evidence" value="ECO:0007669"/>
    <property type="project" value="InterPro"/>
</dbReference>
<dbReference type="EMBL" id="RBWV01000011">
    <property type="protein sequence ID" value="RKS75395.1"/>
    <property type="molecule type" value="Genomic_DNA"/>
</dbReference>
<dbReference type="InterPro" id="IPR024079">
    <property type="entry name" value="MetalloPept_cat_dom_sf"/>
</dbReference>
<proteinExistence type="predicted"/>
<dbReference type="GO" id="GO:0004222">
    <property type="term" value="F:metalloendopeptidase activity"/>
    <property type="evidence" value="ECO:0007669"/>
    <property type="project" value="InterPro"/>
</dbReference>
<keyword evidence="2" id="KW-0479">Metal-binding</keyword>
<name>A0A420XQ69_9ACTN</name>
<accession>A0A420XQ69</accession>
<keyword evidence="4" id="KW-0862">Zinc</keyword>
<dbReference type="Gene3D" id="3.40.390.10">
    <property type="entry name" value="Collagenase (Catalytic Domain)"/>
    <property type="match status" value="1"/>
</dbReference>
<gene>
    <name evidence="6" type="ORF">CLV35_1858</name>
</gene>
<sequence>MKPYVSAGQTWDRATFGPARRRRRMTRALRALDRLDARAPGQWPAPDQWRAPVTYAPRRRFRPSRQVVAIAVVVLCLAAPKVVPRLLPATAADVGDSVPPAGAGEQSDRLLPAVAAPAGGRGFAFVHTEPGSSQPVRYDPCRALHYVVNRGDAPAAVDALVQQAAQRISAATGLAFVYDGETDEPAGMDRDAYQPDRYGMQWAPVLVAWTTPAQVPGLEGDVAGLGGSTAWPDTHGAFTYVSGDVALDAPALLPELVTQRGRDQVTAVVMHELGHVVGLAHVPDPQQLMFSDNTGQTELGAGDRRGLALVGAGPCRPHL</sequence>
<dbReference type="AlphaFoldDB" id="A0A420XQ69"/>
<dbReference type="InParanoid" id="A0A420XQ69"/>
<keyword evidence="3" id="KW-0378">Hydrolase</keyword>
<keyword evidence="7" id="KW-1185">Reference proteome</keyword>
<dbReference type="SUPFAM" id="SSF55486">
    <property type="entry name" value="Metalloproteases ('zincins'), catalytic domain"/>
    <property type="match status" value="1"/>
</dbReference>
<comment type="caution">
    <text evidence="6">The sequence shown here is derived from an EMBL/GenBank/DDBJ whole genome shotgun (WGS) entry which is preliminary data.</text>
</comment>
<dbReference type="OrthoDB" id="4297752at2"/>